<dbReference type="InterPro" id="IPR052909">
    <property type="entry name" value="Transposase_6_like"/>
</dbReference>
<proteinExistence type="predicted"/>
<dbReference type="RefSeq" id="WP_345722481.1">
    <property type="nucleotide sequence ID" value="NZ_BAABRU010000008.1"/>
</dbReference>
<evidence type="ECO:0000259" key="1">
    <source>
        <dbReference type="Pfam" id="PF13340"/>
    </source>
</evidence>
<evidence type="ECO:0000313" key="2">
    <source>
        <dbReference type="EMBL" id="GAA5528864.1"/>
    </source>
</evidence>
<feature type="domain" description="Insertion element IS402-like" evidence="1">
    <location>
        <begin position="6"/>
        <end position="66"/>
    </location>
</feature>
<keyword evidence="3" id="KW-1185">Reference proteome</keyword>
<dbReference type="PANTHER" id="PTHR46637:SF1">
    <property type="entry name" value="BLL5188 PROTEIN"/>
    <property type="match status" value="1"/>
</dbReference>
<dbReference type="Pfam" id="PF13340">
    <property type="entry name" value="DUF4096"/>
    <property type="match status" value="1"/>
</dbReference>
<dbReference type="EMBL" id="BAABRU010000008">
    <property type="protein sequence ID" value="GAA5528864.1"/>
    <property type="molecule type" value="Genomic_DNA"/>
</dbReference>
<name>A0ABP9X0F7_9CHLR</name>
<accession>A0ABP9X0F7</accession>
<organism evidence="2 3">
    <name type="scientific">Herpetosiphon gulosus</name>
    <dbReference type="NCBI Taxonomy" id="1973496"/>
    <lineage>
        <taxon>Bacteria</taxon>
        <taxon>Bacillati</taxon>
        <taxon>Chloroflexota</taxon>
        <taxon>Chloroflexia</taxon>
        <taxon>Herpetosiphonales</taxon>
        <taxon>Herpetosiphonaceae</taxon>
        <taxon>Herpetosiphon</taxon>
    </lineage>
</organism>
<protein>
    <recommendedName>
        <fullName evidence="1">Insertion element IS402-like domain-containing protein</fullName>
    </recommendedName>
</protein>
<comment type="caution">
    <text evidence="2">The sequence shown here is derived from an EMBL/GenBank/DDBJ whole genome shotgun (WGS) entry which is preliminary data.</text>
</comment>
<reference evidence="2 3" key="1">
    <citation type="submission" date="2024-02" db="EMBL/GenBank/DDBJ databases">
        <title>Herpetosiphon gulosus NBRC 112829.</title>
        <authorList>
            <person name="Ichikawa N."/>
            <person name="Katano-Makiyama Y."/>
            <person name="Hidaka K."/>
        </authorList>
    </citation>
    <scope>NUCLEOTIDE SEQUENCE [LARGE SCALE GENOMIC DNA]</scope>
    <source>
        <strain evidence="2 3">NBRC 112829</strain>
    </source>
</reference>
<sequence>MAPHELTDVQFALIVLLLPTGTRRGRPWNDHRRVVNGVFWKLNTGVPWLPDRYGSWKTLYDRFVLW</sequence>
<dbReference type="Proteomes" id="UP001428290">
    <property type="component" value="Unassembled WGS sequence"/>
</dbReference>
<gene>
    <name evidence="2" type="ORF">Hgul01_02667</name>
</gene>
<dbReference type="PANTHER" id="PTHR46637">
    <property type="entry name" value="TIS1421-TRANSPOSASE PROTEIN A"/>
    <property type="match status" value="1"/>
</dbReference>
<evidence type="ECO:0000313" key="3">
    <source>
        <dbReference type="Proteomes" id="UP001428290"/>
    </source>
</evidence>
<dbReference type="InterPro" id="IPR025161">
    <property type="entry name" value="IS402-like_dom"/>
</dbReference>